<dbReference type="InterPro" id="IPR003423">
    <property type="entry name" value="OMP_efflux"/>
</dbReference>
<dbReference type="SUPFAM" id="SSF56954">
    <property type="entry name" value="Outer membrane efflux proteins (OEP)"/>
    <property type="match status" value="1"/>
</dbReference>
<organism evidence="2 3">
    <name type="scientific">Caulobacter vibrioides</name>
    <name type="common">Caulobacter crescentus</name>
    <dbReference type="NCBI Taxonomy" id="155892"/>
    <lineage>
        <taxon>Bacteria</taxon>
        <taxon>Pseudomonadati</taxon>
        <taxon>Pseudomonadota</taxon>
        <taxon>Alphaproteobacteria</taxon>
        <taxon>Caulobacterales</taxon>
        <taxon>Caulobacteraceae</taxon>
        <taxon>Caulobacter</taxon>
    </lineage>
</organism>
<reference evidence="2 3" key="1">
    <citation type="submission" date="2017-03" db="EMBL/GenBank/DDBJ databases">
        <title>Lifting the veil on microbial sulfur biogeochemistry in mining wastewaters.</title>
        <authorList>
            <person name="Kantor R.S."/>
            <person name="Colenbrander Nelson T."/>
            <person name="Marshall S."/>
            <person name="Bennett D."/>
            <person name="Apte S."/>
            <person name="Camacho D."/>
            <person name="Thomas B.C."/>
            <person name="Warren L.A."/>
            <person name="Banfield J.F."/>
        </authorList>
    </citation>
    <scope>NUCLEOTIDE SEQUENCE [LARGE SCALE GENOMIC DNA]</scope>
    <source>
        <strain evidence="2">32-67-7</strain>
    </source>
</reference>
<proteinExistence type="inferred from homology"/>
<dbReference type="Proteomes" id="UP000215616">
    <property type="component" value="Unassembled WGS sequence"/>
</dbReference>
<gene>
    <name evidence="2" type="ORF">B7Z12_15990</name>
</gene>
<dbReference type="GO" id="GO:0015562">
    <property type="term" value="F:efflux transmembrane transporter activity"/>
    <property type="evidence" value="ECO:0007669"/>
    <property type="project" value="InterPro"/>
</dbReference>
<comment type="caution">
    <text evidence="2">The sequence shown here is derived from an EMBL/GenBank/DDBJ whole genome shotgun (WGS) entry which is preliminary data.</text>
</comment>
<dbReference type="AlphaFoldDB" id="A0A258CZH7"/>
<dbReference type="Gene3D" id="1.20.1600.10">
    <property type="entry name" value="Outer membrane efflux proteins (OEP)"/>
    <property type="match status" value="1"/>
</dbReference>
<sequence>MIAADARAQATPGPISPVVVPSAAPIPAGAPLELTLDEAVALVLRYNRGIRSAYLQRVVQRFDLRVAERAFVPQGGIGIEVVQRRQDGETDGDIVISPSASWRTPLGGTVNFVWARADPLTGEGAEYETAGVSLSQPLLRGAGLAVNMAPVRIARLQEEINRLQLEATVAGTVSTVITSYRALIQAQEQVRLAEEALARTRILLETNQALIAAGRMAASDIVQTESGVANQEVAVLQARQQVVSAQLRLLQLLALASRTNVVAVDPVAAARVEVDLDSAMATAFSSRIDLLAQRKSLEQMRQSLIVARNQRLWDVSLVASATRDDGPRFLDRFSETDTRVELRLNIPIGDLSRRQSWLAADTNMQTAELAFEEMKQSVESQVLDAVQSVEASWLQVEAARRVRALSEQALEIGQERLRFGRASNFEVLSLQADLRAADAQQLSANIAYLNALTALDQQIGSTLETWRISLND</sequence>
<dbReference type="PANTHER" id="PTHR30203">
    <property type="entry name" value="OUTER MEMBRANE CATION EFFLUX PROTEIN"/>
    <property type="match status" value="1"/>
</dbReference>
<evidence type="ECO:0000256" key="1">
    <source>
        <dbReference type="ARBA" id="ARBA00007613"/>
    </source>
</evidence>
<dbReference type="PANTHER" id="PTHR30203:SF30">
    <property type="entry name" value="OUTER MEMBRANE PROTEIN-RELATED"/>
    <property type="match status" value="1"/>
</dbReference>
<name>A0A258CZH7_CAUVI</name>
<accession>A0A258CZH7</accession>
<protein>
    <submittedName>
        <fullName evidence="2">Transporter</fullName>
    </submittedName>
</protein>
<dbReference type="EMBL" id="NCDQ01000308">
    <property type="protein sequence ID" value="OYX00492.1"/>
    <property type="molecule type" value="Genomic_DNA"/>
</dbReference>
<dbReference type="Pfam" id="PF02321">
    <property type="entry name" value="OEP"/>
    <property type="match status" value="2"/>
</dbReference>
<evidence type="ECO:0000313" key="3">
    <source>
        <dbReference type="Proteomes" id="UP000215616"/>
    </source>
</evidence>
<comment type="similarity">
    <text evidence="1">Belongs to the outer membrane factor (OMF) (TC 1.B.17) family.</text>
</comment>
<evidence type="ECO:0000313" key="2">
    <source>
        <dbReference type="EMBL" id="OYX00492.1"/>
    </source>
</evidence>
<dbReference type="InterPro" id="IPR010131">
    <property type="entry name" value="MdtP/NodT-like"/>
</dbReference>